<keyword evidence="10" id="KW-1185">Reference proteome</keyword>
<comment type="subcellular location">
    <subcellularLocation>
        <location evidence="1">Nucleus</location>
    </subcellularLocation>
</comment>
<dbReference type="PRINTS" id="PR00320">
    <property type="entry name" value="GPROTEINBRPT"/>
</dbReference>
<evidence type="ECO:0000256" key="8">
    <source>
        <dbReference type="SAM" id="MobiDB-lite"/>
    </source>
</evidence>
<dbReference type="Pfam" id="PF08513">
    <property type="entry name" value="LisH"/>
    <property type="match status" value="1"/>
</dbReference>
<dbReference type="InterPro" id="IPR001680">
    <property type="entry name" value="WD40_rpt"/>
</dbReference>
<dbReference type="FunFam" id="1.20.960.30:FF:000001">
    <property type="entry name" value="F-box-like/WD repeat-containing protein TBL1XR1"/>
    <property type="match status" value="1"/>
</dbReference>
<comment type="caution">
    <text evidence="9">The sequence shown here is derived from an EMBL/GenBank/DDBJ whole genome shotgun (WGS) entry which is preliminary data.</text>
</comment>
<keyword evidence="4" id="KW-0805">Transcription regulation</keyword>
<feature type="repeat" description="WD" evidence="7">
    <location>
        <begin position="390"/>
        <end position="431"/>
    </location>
</feature>
<dbReference type="SMART" id="SM00320">
    <property type="entry name" value="WD40"/>
    <property type="match status" value="8"/>
</dbReference>
<dbReference type="Gene3D" id="1.20.960.30">
    <property type="match status" value="1"/>
</dbReference>
<feature type="repeat" description="WD" evidence="7">
    <location>
        <begin position="432"/>
        <end position="482"/>
    </location>
</feature>
<keyword evidence="2 7" id="KW-0853">WD repeat</keyword>
<dbReference type="GO" id="GO:0005634">
    <property type="term" value="C:nucleus"/>
    <property type="evidence" value="ECO:0007669"/>
    <property type="project" value="UniProtKB-SubCell"/>
</dbReference>
<evidence type="ECO:0000256" key="2">
    <source>
        <dbReference type="ARBA" id="ARBA00022574"/>
    </source>
</evidence>
<dbReference type="PANTHER" id="PTHR22846">
    <property type="entry name" value="WD40 REPEAT PROTEIN"/>
    <property type="match status" value="1"/>
</dbReference>
<dbReference type="InterPro" id="IPR019775">
    <property type="entry name" value="WD40_repeat_CS"/>
</dbReference>
<dbReference type="EMBL" id="JBJUIK010000006">
    <property type="protein sequence ID" value="KAL3525651.1"/>
    <property type="molecule type" value="Genomic_DNA"/>
</dbReference>
<evidence type="ECO:0000256" key="1">
    <source>
        <dbReference type="ARBA" id="ARBA00004123"/>
    </source>
</evidence>
<dbReference type="Pfam" id="PF00400">
    <property type="entry name" value="WD40"/>
    <property type="match status" value="7"/>
</dbReference>
<evidence type="ECO:0000256" key="6">
    <source>
        <dbReference type="ARBA" id="ARBA00023242"/>
    </source>
</evidence>
<evidence type="ECO:0000313" key="10">
    <source>
        <dbReference type="Proteomes" id="UP001630127"/>
    </source>
</evidence>
<dbReference type="SMART" id="SM00667">
    <property type="entry name" value="LisH"/>
    <property type="match status" value="1"/>
</dbReference>
<feature type="repeat" description="WD" evidence="7">
    <location>
        <begin position="266"/>
        <end position="298"/>
    </location>
</feature>
<evidence type="ECO:0000313" key="9">
    <source>
        <dbReference type="EMBL" id="KAL3525651.1"/>
    </source>
</evidence>
<dbReference type="PROSITE" id="PS00678">
    <property type="entry name" value="WD_REPEATS_1"/>
    <property type="match status" value="2"/>
</dbReference>
<dbReference type="InterPro" id="IPR020472">
    <property type="entry name" value="WD40_PAC1"/>
</dbReference>
<dbReference type="SUPFAM" id="SSF50978">
    <property type="entry name" value="WD40 repeat-like"/>
    <property type="match status" value="1"/>
</dbReference>
<name>A0ABD3A1P0_9GENT</name>
<dbReference type="PROSITE" id="PS50082">
    <property type="entry name" value="WD_REPEATS_2"/>
    <property type="match status" value="6"/>
</dbReference>
<organism evidence="9 10">
    <name type="scientific">Cinchona calisaya</name>
    <dbReference type="NCBI Taxonomy" id="153742"/>
    <lineage>
        <taxon>Eukaryota</taxon>
        <taxon>Viridiplantae</taxon>
        <taxon>Streptophyta</taxon>
        <taxon>Embryophyta</taxon>
        <taxon>Tracheophyta</taxon>
        <taxon>Spermatophyta</taxon>
        <taxon>Magnoliopsida</taxon>
        <taxon>eudicotyledons</taxon>
        <taxon>Gunneridae</taxon>
        <taxon>Pentapetalae</taxon>
        <taxon>asterids</taxon>
        <taxon>lamiids</taxon>
        <taxon>Gentianales</taxon>
        <taxon>Rubiaceae</taxon>
        <taxon>Cinchonoideae</taxon>
        <taxon>Cinchoneae</taxon>
        <taxon>Cinchona</taxon>
    </lineage>
</organism>
<accession>A0ABD3A1P0</accession>
<dbReference type="InterPro" id="IPR045183">
    <property type="entry name" value="Ebi-like"/>
</dbReference>
<sequence length="559" mass="62253">MAASITSAELNYLVFRYLHESGFTHSSFAFGYEASINKCPIDGSLVPPGALINFVQKGLQYLDMEANLSNVDSDVDEDFSFLQPLDLITKDINELRHTLKERKKNDLKKAEEKELDKGYDGAHGLGKDRVKQVRKKEHEKDMGRIEKKPREKEYCYQNGKQVDTNHEDQKNVRHEENGVYGVPELMEISTTPASQSVEFPSSGVTVLEGHTSEVCTCAWSPSGSLLASGSGDSTARIWRVGEENNRSTSQNGHSSEVVLLHVKAKTNEKSKDVTALDWNVDGMLLATGSYDGQGRIWSTDGELKSTLTRHKGPLFSLKWNKKCDYILTASCDKTAIVWDVKTERLKQAFEFHSGPVLDVDWRNNVSFATCSTDGMIYVCKIGETQPIKIFSGHQGEVNCLQWDPTGALLASCSDDVTAKIWSLKQDKCIHDFKEHNREIYAIRWSPTGPGTNNPNLPLLLASASFDSTVKVWDVEQGRCLSSLNGHRKPVYSIAFSPNGEYLASGSPDKCVHIWSLKEGKIIKSYSGNGGIFEVCWNKEGDKIAASFANNVVCILDFRR</sequence>
<dbReference type="InterPro" id="IPR006594">
    <property type="entry name" value="LisH"/>
</dbReference>
<reference evidence="9 10" key="1">
    <citation type="submission" date="2024-11" db="EMBL/GenBank/DDBJ databases">
        <title>A near-complete genome assembly of Cinchona calisaya.</title>
        <authorList>
            <person name="Lian D.C."/>
            <person name="Zhao X.W."/>
            <person name="Wei L."/>
        </authorList>
    </citation>
    <scope>NUCLEOTIDE SEQUENCE [LARGE SCALE GENOMIC DNA]</scope>
    <source>
        <tissue evidence="9">Nenye</tissue>
    </source>
</reference>
<feature type="repeat" description="WD" evidence="7">
    <location>
        <begin position="307"/>
        <end position="348"/>
    </location>
</feature>
<proteinExistence type="predicted"/>
<dbReference type="AlphaFoldDB" id="A0ABD3A1P0"/>
<evidence type="ECO:0000256" key="5">
    <source>
        <dbReference type="ARBA" id="ARBA00023163"/>
    </source>
</evidence>
<feature type="repeat" description="WD" evidence="7">
    <location>
        <begin position="483"/>
        <end position="524"/>
    </location>
</feature>
<dbReference type="Proteomes" id="UP001630127">
    <property type="component" value="Unassembled WGS sequence"/>
</dbReference>
<dbReference type="PANTHER" id="PTHR22846:SF2">
    <property type="entry name" value="F-BOX-LIKE_WD REPEAT-CONTAINING PROTEIN EBI"/>
    <property type="match status" value="1"/>
</dbReference>
<dbReference type="InterPro" id="IPR036322">
    <property type="entry name" value="WD40_repeat_dom_sf"/>
</dbReference>
<dbReference type="InterPro" id="IPR015943">
    <property type="entry name" value="WD40/YVTN_repeat-like_dom_sf"/>
</dbReference>
<gene>
    <name evidence="9" type="ORF">ACH5RR_014023</name>
</gene>
<feature type="repeat" description="WD" evidence="7">
    <location>
        <begin position="207"/>
        <end position="248"/>
    </location>
</feature>
<protein>
    <submittedName>
        <fullName evidence="9">Uncharacterized protein</fullName>
    </submittedName>
</protein>
<keyword evidence="3" id="KW-0677">Repeat</keyword>
<dbReference type="CDD" id="cd00200">
    <property type="entry name" value="WD40"/>
    <property type="match status" value="1"/>
</dbReference>
<keyword evidence="6" id="KW-0539">Nucleus</keyword>
<dbReference type="Gene3D" id="2.130.10.10">
    <property type="entry name" value="YVTN repeat-like/Quinoprotein amine dehydrogenase"/>
    <property type="match status" value="1"/>
</dbReference>
<dbReference type="FunFam" id="2.130.10.10:FF:000218">
    <property type="entry name" value="WD40 repeat-containing protein HOS15"/>
    <property type="match status" value="1"/>
</dbReference>
<dbReference type="PROSITE" id="PS50896">
    <property type="entry name" value="LISH"/>
    <property type="match status" value="1"/>
</dbReference>
<feature type="region of interest" description="Disordered" evidence="8">
    <location>
        <begin position="118"/>
        <end position="142"/>
    </location>
</feature>
<evidence type="ECO:0000256" key="3">
    <source>
        <dbReference type="ARBA" id="ARBA00022737"/>
    </source>
</evidence>
<keyword evidence="5" id="KW-0804">Transcription</keyword>
<dbReference type="PROSITE" id="PS50294">
    <property type="entry name" value="WD_REPEATS_REGION"/>
    <property type="match status" value="6"/>
</dbReference>
<evidence type="ECO:0000256" key="7">
    <source>
        <dbReference type="PROSITE-ProRule" id="PRU00221"/>
    </source>
</evidence>
<evidence type="ECO:0000256" key="4">
    <source>
        <dbReference type="ARBA" id="ARBA00023015"/>
    </source>
</evidence>